<dbReference type="Proteomes" id="UP000005426">
    <property type="component" value="Unassembled WGS sequence"/>
</dbReference>
<dbReference type="AlphaFoldDB" id="G9P9I2"/>
<feature type="region of interest" description="Disordered" evidence="1">
    <location>
        <begin position="1"/>
        <end position="50"/>
    </location>
</feature>
<keyword evidence="3" id="KW-1185">Reference proteome</keyword>
<proteinExistence type="predicted"/>
<comment type="caution">
    <text evidence="2">The sequence shown here is derived from an EMBL/GenBank/DDBJ whole genome shotgun (WGS) entry which is preliminary data.</text>
</comment>
<gene>
    <name evidence="2" type="ORF">TRIATDRAFT_313220</name>
</gene>
<organism evidence="2 3">
    <name type="scientific">Hypocrea atroviridis (strain ATCC 20476 / IMI 206040)</name>
    <name type="common">Trichoderma atroviride</name>
    <dbReference type="NCBI Taxonomy" id="452589"/>
    <lineage>
        <taxon>Eukaryota</taxon>
        <taxon>Fungi</taxon>
        <taxon>Dikarya</taxon>
        <taxon>Ascomycota</taxon>
        <taxon>Pezizomycotina</taxon>
        <taxon>Sordariomycetes</taxon>
        <taxon>Hypocreomycetidae</taxon>
        <taxon>Hypocreales</taxon>
        <taxon>Hypocreaceae</taxon>
        <taxon>Trichoderma</taxon>
    </lineage>
</organism>
<evidence type="ECO:0000313" key="3">
    <source>
        <dbReference type="Proteomes" id="UP000005426"/>
    </source>
</evidence>
<sequence>MERMRKISRPFGARSEAQKRFEQAVRTRGSTQVEAENPMESPGAAFLVRQ</sequence>
<name>G9P9I2_HYPAI</name>
<protein>
    <submittedName>
        <fullName evidence="2">Uncharacterized protein</fullName>
    </submittedName>
</protein>
<feature type="compositionally biased region" description="Basic and acidic residues" evidence="1">
    <location>
        <begin position="16"/>
        <end position="25"/>
    </location>
</feature>
<dbReference type="HOGENOM" id="CLU_3125249_0_0_1"/>
<evidence type="ECO:0000256" key="1">
    <source>
        <dbReference type="SAM" id="MobiDB-lite"/>
    </source>
</evidence>
<accession>G9P9I2</accession>
<evidence type="ECO:0000313" key="2">
    <source>
        <dbReference type="EMBL" id="EHK40305.1"/>
    </source>
</evidence>
<reference evidence="2 3" key="1">
    <citation type="journal article" date="2011" name="Genome Biol.">
        <title>Comparative genome sequence analysis underscores mycoparasitism as the ancestral life style of Trichoderma.</title>
        <authorList>
            <person name="Kubicek C.P."/>
            <person name="Herrera-Estrella A."/>
            <person name="Seidl-Seiboth V."/>
            <person name="Martinez D.A."/>
            <person name="Druzhinina I.S."/>
            <person name="Thon M."/>
            <person name="Zeilinger S."/>
            <person name="Casas-Flores S."/>
            <person name="Horwitz B.A."/>
            <person name="Mukherjee P.K."/>
            <person name="Mukherjee M."/>
            <person name="Kredics L."/>
            <person name="Alcaraz L.D."/>
            <person name="Aerts A."/>
            <person name="Antal Z."/>
            <person name="Atanasova L."/>
            <person name="Cervantes-Badillo M.G."/>
            <person name="Challacombe J."/>
            <person name="Chertkov O."/>
            <person name="McCluskey K."/>
            <person name="Coulpier F."/>
            <person name="Deshpande N."/>
            <person name="von Doehren H."/>
            <person name="Ebbole D.J."/>
            <person name="Esquivel-Naranjo E.U."/>
            <person name="Fekete E."/>
            <person name="Flipphi M."/>
            <person name="Glaser F."/>
            <person name="Gomez-Rodriguez E.Y."/>
            <person name="Gruber S."/>
            <person name="Han C."/>
            <person name="Henrissat B."/>
            <person name="Hermosa R."/>
            <person name="Hernandez-Onate M."/>
            <person name="Karaffa L."/>
            <person name="Kosti I."/>
            <person name="Le Crom S."/>
            <person name="Lindquist E."/>
            <person name="Lucas S."/>
            <person name="Luebeck M."/>
            <person name="Luebeck P.S."/>
            <person name="Margeot A."/>
            <person name="Metz B."/>
            <person name="Misra M."/>
            <person name="Nevalainen H."/>
            <person name="Omann M."/>
            <person name="Packer N."/>
            <person name="Perrone G."/>
            <person name="Uresti-Rivera E.E."/>
            <person name="Salamov A."/>
            <person name="Schmoll M."/>
            <person name="Seiboth B."/>
            <person name="Shapiro H."/>
            <person name="Sukno S."/>
            <person name="Tamayo-Ramos J.A."/>
            <person name="Tisch D."/>
            <person name="Wiest A."/>
            <person name="Wilkinson H.H."/>
            <person name="Zhang M."/>
            <person name="Coutinho P.M."/>
            <person name="Kenerley C.M."/>
            <person name="Monte E."/>
            <person name="Baker S.E."/>
            <person name="Grigoriev I.V."/>
        </authorList>
    </citation>
    <scope>NUCLEOTIDE SEQUENCE [LARGE SCALE GENOMIC DNA]</scope>
    <source>
        <strain evidence="3">ATCC 20476 / IMI 206040</strain>
    </source>
</reference>
<dbReference type="EMBL" id="ABDG02000028">
    <property type="protein sequence ID" value="EHK40305.1"/>
    <property type="molecule type" value="Genomic_DNA"/>
</dbReference>